<comment type="similarity">
    <text evidence="1">Belongs to the SPT2 family.</text>
</comment>
<organism evidence="4 5">
    <name type="scientific">Torulaspora globosa</name>
    <dbReference type="NCBI Taxonomy" id="48254"/>
    <lineage>
        <taxon>Eukaryota</taxon>
        <taxon>Fungi</taxon>
        <taxon>Dikarya</taxon>
        <taxon>Ascomycota</taxon>
        <taxon>Saccharomycotina</taxon>
        <taxon>Saccharomycetes</taxon>
        <taxon>Saccharomycetales</taxon>
        <taxon>Saccharomycetaceae</taxon>
        <taxon>Torulaspora</taxon>
    </lineage>
</organism>
<evidence type="ECO:0008006" key="6">
    <source>
        <dbReference type="Google" id="ProtNLM"/>
    </source>
</evidence>
<dbReference type="EMBL" id="CP059273">
    <property type="protein sequence ID" value="QLQ82057.1"/>
    <property type="molecule type" value="Genomic_DNA"/>
</dbReference>
<name>A0A7H9HYV5_9SACH</name>
<keyword evidence="2" id="KW-0175">Coiled coil</keyword>
<dbReference type="InterPro" id="IPR013256">
    <property type="entry name" value="Chromatin_SPT2"/>
</dbReference>
<accession>A0A7H9HYV5</accession>
<feature type="region of interest" description="Disordered" evidence="3">
    <location>
        <begin position="306"/>
        <end position="331"/>
    </location>
</feature>
<dbReference type="OrthoDB" id="4035998at2759"/>
<protein>
    <recommendedName>
        <fullName evidence="6">SPT2-domain-containing protein</fullName>
    </recommendedName>
</protein>
<gene>
    <name evidence="4" type="ORF">HG537_0G03120</name>
</gene>
<evidence type="ECO:0000313" key="5">
    <source>
        <dbReference type="Proteomes" id="UP000510647"/>
    </source>
</evidence>
<evidence type="ECO:0000256" key="1">
    <source>
        <dbReference type="ARBA" id="ARBA00006461"/>
    </source>
</evidence>
<evidence type="ECO:0000256" key="3">
    <source>
        <dbReference type="SAM" id="MobiDB-lite"/>
    </source>
</evidence>
<evidence type="ECO:0000313" key="4">
    <source>
        <dbReference type="EMBL" id="QLQ82057.1"/>
    </source>
</evidence>
<feature type="compositionally biased region" description="Polar residues" evidence="3">
    <location>
        <begin position="100"/>
        <end position="112"/>
    </location>
</feature>
<feature type="compositionally biased region" description="Basic and acidic residues" evidence="3">
    <location>
        <begin position="179"/>
        <end position="197"/>
    </location>
</feature>
<feature type="region of interest" description="Disordered" evidence="3">
    <location>
        <begin position="60"/>
        <end position="261"/>
    </location>
</feature>
<feature type="compositionally biased region" description="Basic and acidic residues" evidence="3">
    <location>
        <begin position="306"/>
        <end position="323"/>
    </location>
</feature>
<proteinExistence type="inferred from homology"/>
<feature type="region of interest" description="Disordered" evidence="3">
    <location>
        <begin position="1"/>
        <end position="28"/>
    </location>
</feature>
<feature type="compositionally biased region" description="Basic and acidic residues" evidence="3">
    <location>
        <begin position="210"/>
        <end position="231"/>
    </location>
</feature>
<feature type="compositionally biased region" description="Basic and acidic residues" evidence="3">
    <location>
        <begin position="113"/>
        <end position="123"/>
    </location>
</feature>
<dbReference type="Proteomes" id="UP000510647">
    <property type="component" value="Chromosome 7"/>
</dbReference>
<dbReference type="SMART" id="SM00784">
    <property type="entry name" value="SPT2"/>
    <property type="match status" value="1"/>
</dbReference>
<dbReference type="Pfam" id="PF08243">
    <property type="entry name" value="SPT2"/>
    <property type="match status" value="1"/>
</dbReference>
<dbReference type="AlphaFoldDB" id="A0A7H9HYV5"/>
<evidence type="ECO:0000256" key="2">
    <source>
        <dbReference type="ARBA" id="ARBA00023054"/>
    </source>
</evidence>
<reference evidence="4 5" key="1">
    <citation type="submission" date="2020-06" db="EMBL/GenBank/DDBJ databases">
        <title>The yeast mating-type switching endonuclease HO is a domesticated member of an unorthodox homing genetic element family.</title>
        <authorList>
            <person name="Coughlan A.Y."/>
            <person name="Lombardi L."/>
            <person name="Braun-Galleani S."/>
            <person name="Martos A.R."/>
            <person name="Galeote V."/>
            <person name="Bigey F."/>
            <person name="Dequin S."/>
            <person name="Byrne K.P."/>
            <person name="Wolfe K.H."/>
        </authorList>
    </citation>
    <scope>NUCLEOTIDE SEQUENCE [LARGE SCALE GENOMIC DNA]</scope>
    <source>
        <strain evidence="4 5">CBS2947</strain>
    </source>
</reference>
<keyword evidence="5" id="KW-1185">Reference proteome</keyword>
<sequence length="331" mass="38615">MSFLSKISNLRKSLPATATKNEPGIGQKVENDEYSILPKNYIREEDPAVKRLKELRRQELLKSGELSKKARNQSKSSSHGKKRETDDGYSVGTRFKKKVGSSTNSTRVSSMTKKSEPIKKLSFEELMQQAENNAQKIGNDETETTTDQKAKEQVSSRNYDKKIGFKKRIDGNSGAVKSSRLEKRETVPHKRQPEAVKIRTVGAGLAQPNEKIRRQLEQRKRQSRQRTKEVESESDLDDFIEDDTSETYHRESSRGEGQYDRDEIWALFNRGKRRSDLMYDDYDDDDMEANEMEILEEEEKARKMARLEDKREEEWLKKHEQEKKRRKQMKG</sequence>
<feature type="compositionally biased region" description="Polar residues" evidence="3">
    <location>
        <begin position="1"/>
        <end position="20"/>
    </location>
</feature>
<feature type="compositionally biased region" description="Basic and acidic residues" evidence="3">
    <location>
        <begin position="146"/>
        <end position="170"/>
    </location>
</feature>
<feature type="compositionally biased region" description="Basic and acidic residues" evidence="3">
    <location>
        <begin position="246"/>
        <end position="261"/>
    </location>
</feature>
<feature type="compositionally biased region" description="Acidic residues" evidence="3">
    <location>
        <begin position="232"/>
        <end position="245"/>
    </location>
</feature>